<evidence type="ECO:0000313" key="1">
    <source>
        <dbReference type="EMBL" id="ADL06457.1"/>
    </source>
</evidence>
<dbReference type="KEGG" id="csh:Closa_3945"/>
<proteinExistence type="predicted"/>
<keyword evidence="2" id="KW-1185">Reference proteome</keyword>
<evidence type="ECO:0000313" key="2">
    <source>
        <dbReference type="Proteomes" id="UP000001662"/>
    </source>
</evidence>
<name>D9R1D4_LACSW</name>
<protein>
    <submittedName>
        <fullName evidence="1">Uncharacterized protein</fullName>
    </submittedName>
</protein>
<dbReference type="PaxDb" id="610130-Closa_3945"/>
<accession>D9R1D4</accession>
<gene>
    <name evidence="1" type="ordered locus">Closa_3945</name>
</gene>
<dbReference type="Proteomes" id="UP000001662">
    <property type="component" value="Chromosome"/>
</dbReference>
<sequence>MSESTLENNKIELYNLEQLENIKNNPVVKSTILSVLKGV</sequence>
<dbReference type="AlphaFoldDB" id="D9R1D4"/>
<dbReference type="HOGENOM" id="CLU_3307767_0_0_9"/>
<organism evidence="1 2">
    <name type="scientific">Lacrimispora saccharolytica (strain ATCC 35040 / DSM 2544 / NRCC 2533 / WM1)</name>
    <name type="common">Clostridium saccharolyticum</name>
    <dbReference type="NCBI Taxonomy" id="610130"/>
    <lineage>
        <taxon>Bacteria</taxon>
        <taxon>Bacillati</taxon>
        <taxon>Bacillota</taxon>
        <taxon>Clostridia</taxon>
        <taxon>Lachnospirales</taxon>
        <taxon>Lachnospiraceae</taxon>
        <taxon>Lacrimispora</taxon>
    </lineage>
</organism>
<reference evidence="1" key="1">
    <citation type="submission" date="2010-07" db="EMBL/GenBank/DDBJ databases">
        <title>Complete sequence of Clostridium saccharolyticum WM1.</title>
        <authorList>
            <consortium name="US DOE Joint Genome Institute"/>
            <person name="Lucas S."/>
            <person name="Copeland A."/>
            <person name="Lapidus A."/>
            <person name="Cheng J.-F."/>
            <person name="Bruce D."/>
            <person name="Goodwin L."/>
            <person name="Pitluck S."/>
            <person name="Chertkov O."/>
            <person name="Detter J.C."/>
            <person name="Han C."/>
            <person name="Tapia R."/>
            <person name="Land M."/>
            <person name="Hauser L."/>
            <person name="Chang Y.-J."/>
            <person name="Jeffries C."/>
            <person name="Kyrpides N."/>
            <person name="Ivanova N."/>
            <person name="Mikhailova N."/>
            <person name="Mouttaki H."/>
            <person name="Lin L."/>
            <person name="Zhou J."/>
            <person name="Hemme C.L."/>
            <person name="Woyke T."/>
        </authorList>
    </citation>
    <scope>NUCLEOTIDE SEQUENCE [LARGE SCALE GENOMIC DNA]</scope>
    <source>
        <strain evidence="1">WM1</strain>
    </source>
</reference>
<dbReference type="EMBL" id="CP002109">
    <property type="protein sequence ID" value="ADL06457.1"/>
    <property type="molecule type" value="Genomic_DNA"/>
</dbReference>